<evidence type="ECO:0000313" key="5">
    <source>
        <dbReference type="EMBL" id="GAT06919.1"/>
    </source>
</evidence>
<dbReference type="Gene3D" id="3.40.30.10">
    <property type="entry name" value="Glutaredoxin"/>
    <property type="match status" value="1"/>
</dbReference>
<comment type="caution">
    <text evidence="5">The sequence shown here is derived from an EMBL/GenBank/DDBJ whole genome shotgun (WGS) entry which is preliminary data.</text>
</comment>
<dbReference type="InterPro" id="IPR036249">
    <property type="entry name" value="Thioredoxin-like_sf"/>
</dbReference>
<dbReference type="Pfam" id="PF00085">
    <property type="entry name" value="Thioredoxin"/>
    <property type="match status" value="1"/>
</dbReference>
<evidence type="ECO:0000256" key="2">
    <source>
        <dbReference type="ARBA" id="ARBA00008987"/>
    </source>
</evidence>
<comment type="function">
    <text evidence="1">Participates in various redox reactions through the reversible oxidation of its active center dithiol to a disulfide and catalyzes dithiol-disulfide exchange reactions.</text>
</comment>
<dbReference type="CDD" id="cd02956">
    <property type="entry name" value="ybbN"/>
    <property type="match status" value="1"/>
</dbReference>
<dbReference type="PROSITE" id="PS51352">
    <property type="entry name" value="THIOREDOXIN_2"/>
    <property type="match status" value="1"/>
</dbReference>
<dbReference type="SUPFAM" id="SSF48452">
    <property type="entry name" value="TPR-like"/>
    <property type="match status" value="1"/>
</dbReference>
<reference evidence="5 6" key="1">
    <citation type="journal article" date="2016" name="Genome Announc.">
        <title>Draft Genome Sequences of Five Rapidly Growing Mycobacterium Species, M. thermoresistibile, M. fortuitum subsp. acetamidolyticum, M. canariasense, M. brisbanense, and M. novocastrense.</title>
        <authorList>
            <person name="Katahira K."/>
            <person name="Ogura Y."/>
            <person name="Gotoh Y."/>
            <person name="Hayashi T."/>
        </authorList>
    </citation>
    <scope>NUCLEOTIDE SEQUENCE [LARGE SCALE GENOMIC DNA]</scope>
    <source>
        <strain evidence="5 6">JCM18114</strain>
    </source>
</reference>
<keyword evidence="3" id="KW-0676">Redox-active center</keyword>
<dbReference type="PANTHER" id="PTHR45663">
    <property type="entry name" value="GEO12009P1"/>
    <property type="match status" value="1"/>
</dbReference>
<feature type="domain" description="Thioredoxin" evidence="4">
    <location>
        <begin position="11"/>
        <end position="146"/>
    </location>
</feature>
<dbReference type="Pfam" id="PF14561">
    <property type="entry name" value="TPR_20"/>
    <property type="match status" value="1"/>
</dbReference>
<sequence length="299" mass="31391">MGVSRPRPSIAASMAGAVDLSALKQRPSTGDGESSAPSGGVEVTEANLEAEVLVRSSQVPVVVLLWSPRSDASVQLGDALGQLAAADGGKWSLATVNVDVVPRVAQMFGVQAIPTVVALAAGQPLSSFQGMQPPEQLRRWIDSLLNAVAGKLPGGAEEGEPEQVDPELAQARSHLDAGDFDAARTAYQAILDANPGHAEAKGAVRQIDFLQRATSRTPDAIAAADADRGDIELAFAAADVEVLQQNVAAAFDRLIDLVKRTSGDDRTTVRTRLIELFDLFDPADPEVIAGRRKLANALY</sequence>
<evidence type="ECO:0000313" key="6">
    <source>
        <dbReference type="Proteomes" id="UP000069773"/>
    </source>
</evidence>
<protein>
    <submittedName>
        <fullName evidence="5">Thioredoxin</fullName>
    </submittedName>
</protein>
<keyword evidence="6" id="KW-1185">Reference proteome</keyword>
<comment type="similarity">
    <text evidence="2">Belongs to the thioredoxin family.</text>
</comment>
<evidence type="ECO:0000256" key="1">
    <source>
        <dbReference type="ARBA" id="ARBA00003318"/>
    </source>
</evidence>
<organism evidence="5 6">
    <name type="scientific">Mycolicibacterium novocastrense</name>
    <name type="common">Mycobacterium novocastrense</name>
    <dbReference type="NCBI Taxonomy" id="59813"/>
    <lineage>
        <taxon>Bacteria</taxon>
        <taxon>Bacillati</taxon>
        <taxon>Actinomycetota</taxon>
        <taxon>Actinomycetes</taxon>
        <taxon>Mycobacteriales</taxon>
        <taxon>Mycobacteriaceae</taxon>
        <taxon>Mycolicibacterium</taxon>
    </lineage>
</organism>
<name>A0ABQ0KC26_MYCNV</name>
<evidence type="ECO:0000259" key="4">
    <source>
        <dbReference type="PROSITE" id="PS51352"/>
    </source>
</evidence>
<evidence type="ECO:0000256" key="3">
    <source>
        <dbReference type="ARBA" id="ARBA00023284"/>
    </source>
</evidence>
<dbReference type="Gene3D" id="1.25.40.10">
    <property type="entry name" value="Tetratricopeptide repeat domain"/>
    <property type="match status" value="1"/>
</dbReference>
<dbReference type="SUPFAM" id="SSF52833">
    <property type="entry name" value="Thioredoxin-like"/>
    <property type="match status" value="1"/>
</dbReference>
<gene>
    <name evidence="5" type="ORF">RMCN_0052</name>
</gene>
<dbReference type="EMBL" id="BCTA01000002">
    <property type="protein sequence ID" value="GAT06919.1"/>
    <property type="molecule type" value="Genomic_DNA"/>
</dbReference>
<dbReference type="InterPro" id="IPR011990">
    <property type="entry name" value="TPR-like_helical_dom_sf"/>
</dbReference>
<dbReference type="InterPro" id="IPR013766">
    <property type="entry name" value="Thioredoxin_domain"/>
</dbReference>
<dbReference type="PANTHER" id="PTHR45663:SF11">
    <property type="entry name" value="GEO12009P1"/>
    <property type="match status" value="1"/>
</dbReference>
<dbReference type="Proteomes" id="UP000069773">
    <property type="component" value="Unassembled WGS sequence"/>
</dbReference>
<accession>A0ABQ0KC26</accession>
<proteinExistence type="inferred from homology"/>